<dbReference type="Pfam" id="PF03544">
    <property type="entry name" value="TonB_C"/>
    <property type="match status" value="1"/>
</dbReference>
<dbReference type="Gene3D" id="3.30.1150.10">
    <property type="match status" value="1"/>
</dbReference>
<keyword evidence="5" id="KW-0997">Cell inner membrane</keyword>
<name>A0A388TFJ1_9BACT</name>
<proteinExistence type="inferred from homology"/>
<dbReference type="SUPFAM" id="SSF74653">
    <property type="entry name" value="TolA/TonB C-terminal domain"/>
    <property type="match status" value="1"/>
</dbReference>
<keyword evidence="3" id="KW-0813">Transport</keyword>
<evidence type="ECO:0000256" key="5">
    <source>
        <dbReference type="ARBA" id="ARBA00022519"/>
    </source>
</evidence>
<evidence type="ECO:0000256" key="6">
    <source>
        <dbReference type="ARBA" id="ARBA00022692"/>
    </source>
</evidence>
<dbReference type="EMBL" id="BGZO01000008">
    <property type="protein sequence ID" value="GBR75828.1"/>
    <property type="molecule type" value="Genomic_DNA"/>
</dbReference>
<keyword evidence="7" id="KW-0653">Protein transport</keyword>
<organism evidence="11 12">
    <name type="scientific">Candidatus Termititenax persephonae</name>
    <dbReference type="NCBI Taxonomy" id="2218525"/>
    <lineage>
        <taxon>Bacteria</taxon>
        <taxon>Bacillati</taxon>
        <taxon>Candidatus Margulisiibacteriota</taxon>
        <taxon>Candidatus Termititenacia</taxon>
        <taxon>Candidatus Termititenacales</taxon>
        <taxon>Candidatus Termititenacaceae</taxon>
        <taxon>Candidatus Termititenax</taxon>
    </lineage>
</organism>
<accession>A0A388TFJ1</accession>
<dbReference type="GO" id="GO:0098797">
    <property type="term" value="C:plasma membrane protein complex"/>
    <property type="evidence" value="ECO:0007669"/>
    <property type="project" value="TreeGrafter"/>
</dbReference>
<evidence type="ECO:0000256" key="3">
    <source>
        <dbReference type="ARBA" id="ARBA00022448"/>
    </source>
</evidence>
<evidence type="ECO:0000256" key="8">
    <source>
        <dbReference type="ARBA" id="ARBA00022989"/>
    </source>
</evidence>
<sequence length="109" mass="11996">MAVGFSAAEAEDDAGYELLGVTELSGYADPQNRPPPYPALALRNRWQGEVVLLLSINKSGGLDKVDLLKSSGHQILDETARQAAWGWRFQGLKQNIQVRFPVKFVLEAV</sequence>
<evidence type="ECO:0000313" key="11">
    <source>
        <dbReference type="EMBL" id="GBR75828.1"/>
    </source>
</evidence>
<feature type="domain" description="TonB C-terminal" evidence="10">
    <location>
        <begin position="22"/>
        <end position="109"/>
    </location>
</feature>
<evidence type="ECO:0000256" key="1">
    <source>
        <dbReference type="ARBA" id="ARBA00004383"/>
    </source>
</evidence>
<gene>
    <name evidence="11" type="primary">tonB</name>
    <name evidence="11" type="ORF">NO2_0460</name>
</gene>
<dbReference type="InterPro" id="IPR006260">
    <property type="entry name" value="TonB/TolA_C"/>
</dbReference>
<reference evidence="11 12" key="1">
    <citation type="journal article" date="2019" name="ISME J.">
        <title>Genome analyses of uncultured TG2/ZB3 bacteria in 'Margulisbacteria' specifically attached to ectosymbiotic spirochetes of protists in the termite gut.</title>
        <authorList>
            <person name="Utami Y.D."/>
            <person name="Kuwahara H."/>
            <person name="Igai K."/>
            <person name="Murakami T."/>
            <person name="Sugaya K."/>
            <person name="Morikawa T."/>
            <person name="Nagura Y."/>
            <person name="Yuki M."/>
            <person name="Deevong P."/>
            <person name="Inoue T."/>
            <person name="Kihara K."/>
            <person name="Lo N."/>
            <person name="Yamada A."/>
            <person name="Ohkuma M."/>
            <person name="Hongoh Y."/>
        </authorList>
    </citation>
    <scope>NUCLEOTIDE SEQUENCE [LARGE SCALE GENOMIC DNA]</scope>
    <source>
        <strain evidence="11">NkOx7-02</strain>
    </source>
</reference>
<dbReference type="InterPro" id="IPR051045">
    <property type="entry name" value="TonB-dependent_transducer"/>
</dbReference>
<comment type="caution">
    <text evidence="11">The sequence shown here is derived from an EMBL/GenBank/DDBJ whole genome shotgun (WGS) entry which is preliminary data.</text>
</comment>
<dbReference type="PROSITE" id="PS52015">
    <property type="entry name" value="TONB_CTD"/>
    <property type="match status" value="1"/>
</dbReference>
<protein>
    <submittedName>
        <fullName evidence="11">Transport protein TonB</fullName>
    </submittedName>
</protein>
<evidence type="ECO:0000259" key="10">
    <source>
        <dbReference type="PROSITE" id="PS52015"/>
    </source>
</evidence>
<keyword evidence="12" id="KW-1185">Reference proteome</keyword>
<dbReference type="InterPro" id="IPR037682">
    <property type="entry name" value="TonB_C"/>
</dbReference>
<evidence type="ECO:0000256" key="2">
    <source>
        <dbReference type="ARBA" id="ARBA00006555"/>
    </source>
</evidence>
<evidence type="ECO:0000256" key="7">
    <source>
        <dbReference type="ARBA" id="ARBA00022927"/>
    </source>
</evidence>
<evidence type="ECO:0000256" key="9">
    <source>
        <dbReference type="ARBA" id="ARBA00023136"/>
    </source>
</evidence>
<dbReference type="GO" id="GO:0055085">
    <property type="term" value="P:transmembrane transport"/>
    <property type="evidence" value="ECO:0007669"/>
    <property type="project" value="InterPro"/>
</dbReference>
<keyword evidence="4" id="KW-1003">Cell membrane</keyword>
<evidence type="ECO:0000313" key="12">
    <source>
        <dbReference type="Proteomes" id="UP000275925"/>
    </source>
</evidence>
<dbReference type="NCBIfam" id="TIGR01352">
    <property type="entry name" value="tonB_Cterm"/>
    <property type="match status" value="1"/>
</dbReference>
<dbReference type="PANTHER" id="PTHR33446:SF2">
    <property type="entry name" value="PROTEIN TONB"/>
    <property type="match status" value="1"/>
</dbReference>
<dbReference type="PANTHER" id="PTHR33446">
    <property type="entry name" value="PROTEIN TONB-RELATED"/>
    <property type="match status" value="1"/>
</dbReference>
<dbReference type="Proteomes" id="UP000275925">
    <property type="component" value="Unassembled WGS sequence"/>
</dbReference>
<keyword evidence="9" id="KW-0472">Membrane</keyword>
<keyword evidence="6" id="KW-0812">Transmembrane</keyword>
<dbReference type="AlphaFoldDB" id="A0A388TFJ1"/>
<dbReference type="GO" id="GO:0031992">
    <property type="term" value="F:energy transducer activity"/>
    <property type="evidence" value="ECO:0007669"/>
    <property type="project" value="TreeGrafter"/>
</dbReference>
<comment type="similarity">
    <text evidence="2">Belongs to the TonB family.</text>
</comment>
<dbReference type="GO" id="GO:0015031">
    <property type="term" value="P:protein transport"/>
    <property type="evidence" value="ECO:0007669"/>
    <property type="project" value="UniProtKB-KW"/>
</dbReference>
<evidence type="ECO:0000256" key="4">
    <source>
        <dbReference type="ARBA" id="ARBA00022475"/>
    </source>
</evidence>
<keyword evidence="8" id="KW-1133">Transmembrane helix</keyword>
<comment type="subcellular location">
    <subcellularLocation>
        <location evidence="1">Cell inner membrane</location>
        <topology evidence="1">Single-pass membrane protein</topology>
        <orientation evidence="1">Periplasmic side</orientation>
    </subcellularLocation>
</comment>